<keyword evidence="2" id="KW-1185">Reference proteome</keyword>
<reference evidence="1 2" key="1">
    <citation type="submission" date="2023-10" db="EMBL/GenBank/DDBJ databases">
        <title>Draft genome sequence of Xylaria bambusicola isolate GMP-LS, the root and basal stem rot pathogen of sugarcane in Indonesia.</title>
        <authorList>
            <person name="Selvaraj P."/>
            <person name="Muralishankar V."/>
            <person name="Muruganantham S."/>
            <person name="Sp S."/>
            <person name="Haryani S."/>
            <person name="Lau K.J.X."/>
            <person name="Naqvi N.I."/>
        </authorList>
    </citation>
    <scope>NUCLEOTIDE SEQUENCE [LARGE SCALE GENOMIC DNA]</scope>
    <source>
        <strain evidence="1">GMP-LS</strain>
    </source>
</reference>
<evidence type="ECO:0000313" key="1">
    <source>
        <dbReference type="EMBL" id="KAK5630216.1"/>
    </source>
</evidence>
<proteinExistence type="predicted"/>
<comment type="caution">
    <text evidence="1">The sequence shown here is derived from an EMBL/GenBank/DDBJ whole genome shotgun (WGS) entry which is preliminary data.</text>
</comment>
<accession>A0AAN7Z9J3</accession>
<protein>
    <submittedName>
        <fullName evidence="1">Uncharacterized protein</fullName>
    </submittedName>
</protein>
<dbReference type="Proteomes" id="UP001305414">
    <property type="component" value="Unassembled WGS sequence"/>
</dbReference>
<organism evidence="1 2">
    <name type="scientific">Xylaria bambusicola</name>
    <dbReference type="NCBI Taxonomy" id="326684"/>
    <lineage>
        <taxon>Eukaryota</taxon>
        <taxon>Fungi</taxon>
        <taxon>Dikarya</taxon>
        <taxon>Ascomycota</taxon>
        <taxon>Pezizomycotina</taxon>
        <taxon>Sordariomycetes</taxon>
        <taxon>Xylariomycetidae</taxon>
        <taxon>Xylariales</taxon>
        <taxon>Xylariaceae</taxon>
        <taxon>Xylaria</taxon>
    </lineage>
</organism>
<name>A0AAN7Z9J3_9PEZI</name>
<dbReference type="EMBL" id="JAWHQM010000015">
    <property type="protein sequence ID" value="KAK5630216.1"/>
    <property type="molecule type" value="Genomic_DNA"/>
</dbReference>
<dbReference type="AlphaFoldDB" id="A0AAN7Z9J3"/>
<evidence type="ECO:0000313" key="2">
    <source>
        <dbReference type="Proteomes" id="UP001305414"/>
    </source>
</evidence>
<sequence length="70" mass="8103">MAVPRGSNKGIRSQTIIVEAWLDNRDQVRHYLLMATRRRSGERQRKIVERCRASPTYEKLIELGPILLVG</sequence>
<gene>
    <name evidence="1" type="ORF">RRF57_005931</name>
</gene>